<keyword evidence="5" id="KW-0997">Cell inner membrane</keyword>
<comment type="similarity">
    <text evidence="9">Belongs to the GSP H family.</text>
</comment>
<evidence type="ECO:0000256" key="4">
    <source>
        <dbReference type="ARBA" id="ARBA00022481"/>
    </source>
</evidence>
<comment type="subcellular location">
    <subcellularLocation>
        <location evidence="1">Cell inner membrane</location>
        <topology evidence="1">Single-pass membrane protein</topology>
    </subcellularLocation>
</comment>
<reference evidence="12 13" key="1">
    <citation type="submission" date="2019-07" db="EMBL/GenBank/DDBJ databases">
        <title>Complete genome sequence of Comamonas sp. NLF 7-7 isolated from livestock.</title>
        <authorList>
            <person name="Kim D.H."/>
            <person name="Kim J.G."/>
        </authorList>
    </citation>
    <scope>NUCLEOTIDE SEQUENCE [LARGE SCALE GENOMIC DNA]</scope>
    <source>
        <strain evidence="12 13">NLF 7-7</strain>
    </source>
</reference>
<keyword evidence="4" id="KW-0488">Methylation</keyword>
<proteinExistence type="inferred from homology"/>
<dbReference type="SUPFAM" id="SSF54523">
    <property type="entry name" value="Pili subunits"/>
    <property type="match status" value="1"/>
</dbReference>
<evidence type="ECO:0000256" key="5">
    <source>
        <dbReference type="ARBA" id="ARBA00022519"/>
    </source>
</evidence>
<evidence type="ECO:0000256" key="1">
    <source>
        <dbReference type="ARBA" id="ARBA00004377"/>
    </source>
</evidence>
<dbReference type="RefSeq" id="WP_146913315.1">
    <property type="nucleotide sequence ID" value="NZ_CP042344.1"/>
</dbReference>
<dbReference type="OrthoDB" id="8592199at2"/>
<accession>A0A5B8RZP8</accession>
<feature type="domain" description="General secretion pathway GspH" evidence="11">
    <location>
        <begin position="56"/>
        <end position="178"/>
    </location>
</feature>
<dbReference type="InterPro" id="IPR012902">
    <property type="entry name" value="N_methyl_site"/>
</dbReference>
<keyword evidence="6" id="KW-0812">Transmembrane</keyword>
<dbReference type="InterPro" id="IPR045584">
    <property type="entry name" value="Pilin-like"/>
</dbReference>
<evidence type="ECO:0000256" key="8">
    <source>
        <dbReference type="ARBA" id="ARBA00023136"/>
    </source>
</evidence>
<dbReference type="Proteomes" id="UP000321199">
    <property type="component" value="Chromosome"/>
</dbReference>
<evidence type="ECO:0000259" key="11">
    <source>
        <dbReference type="Pfam" id="PF12019"/>
    </source>
</evidence>
<evidence type="ECO:0000313" key="13">
    <source>
        <dbReference type="Proteomes" id="UP000321199"/>
    </source>
</evidence>
<dbReference type="Gene3D" id="3.55.40.10">
    <property type="entry name" value="minor pseudopilin epsh domain"/>
    <property type="match status" value="1"/>
</dbReference>
<organism evidence="12 13">
    <name type="scientific">Comamonas flocculans</name>
    <dbReference type="NCBI Taxonomy" id="2597701"/>
    <lineage>
        <taxon>Bacteria</taxon>
        <taxon>Pseudomonadati</taxon>
        <taxon>Pseudomonadota</taxon>
        <taxon>Betaproteobacteria</taxon>
        <taxon>Burkholderiales</taxon>
        <taxon>Comamonadaceae</taxon>
        <taxon>Comamonas</taxon>
    </lineage>
</organism>
<dbReference type="Pfam" id="PF07963">
    <property type="entry name" value="N_methyl"/>
    <property type="match status" value="1"/>
</dbReference>
<evidence type="ECO:0000256" key="2">
    <source>
        <dbReference type="ARBA" id="ARBA00021549"/>
    </source>
</evidence>
<dbReference type="EMBL" id="CP042344">
    <property type="protein sequence ID" value="QEA13725.1"/>
    <property type="molecule type" value="Genomic_DNA"/>
</dbReference>
<keyword evidence="3" id="KW-1003">Cell membrane</keyword>
<dbReference type="AlphaFoldDB" id="A0A5B8RZP8"/>
<dbReference type="GO" id="GO:0005886">
    <property type="term" value="C:plasma membrane"/>
    <property type="evidence" value="ECO:0007669"/>
    <property type="project" value="UniProtKB-SubCell"/>
</dbReference>
<dbReference type="GO" id="GO:0015627">
    <property type="term" value="C:type II protein secretion system complex"/>
    <property type="evidence" value="ECO:0007669"/>
    <property type="project" value="InterPro"/>
</dbReference>
<dbReference type="InterPro" id="IPR022346">
    <property type="entry name" value="T2SS_GspH"/>
</dbReference>
<dbReference type="KEGG" id="cof:FOZ74_12170"/>
<dbReference type="GO" id="GO:0015628">
    <property type="term" value="P:protein secretion by the type II secretion system"/>
    <property type="evidence" value="ECO:0007669"/>
    <property type="project" value="InterPro"/>
</dbReference>
<protein>
    <recommendedName>
        <fullName evidence="2">Type II secretion system protein H</fullName>
    </recommendedName>
    <alternativeName>
        <fullName evidence="10">General secretion pathway protein H</fullName>
    </alternativeName>
</protein>
<keyword evidence="7" id="KW-1133">Transmembrane helix</keyword>
<evidence type="ECO:0000256" key="3">
    <source>
        <dbReference type="ARBA" id="ARBA00022475"/>
    </source>
</evidence>
<sequence>MTATSITMRANRKNMQGFTVIELMVTVAILAVLASLAAPSFGSIVDRWRVRQVVGDLESTLYYARSEAIKRGGRLSLTKLKNSAGGCQNAPTTEEWGCGWIAFADLNGDGTRQSTEPVLRQFALPGNVNVIRRPSGNSLKFDRWGMTNGNNTLSFVLSPVPAGVSSASTYTVCLAAGGRIRSLPGEIECKAQP</sequence>
<evidence type="ECO:0000256" key="6">
    <source>
        <dbReference type="ARBA" id="ARBA00022692"/>
    </source>
</evidence>
<dbReference type="NCBIfam" id="TIGR02532">
    <property type="entry name" value="IV_pilin_GFxxxE"/>
    <property type="match status" value="1"/>
</dbReference>
<evidence type="ECO:0000256" key="7">
    <source>
        <dbReference type="ARBA" id="ARBA00022989"/>
    </source>
</evidence>
<evidence type="ECO:0000256" key="9">
    <source>
        <dbReference type="ARBA" id="ARBA00025772"/>
    </source>
</evidence>
<name>A0A5B8RZP8_9BURK</name>
<dbReference type="Pfam" id="PF12019">
    <property type="entry name" value="GspH"/>
    <property type="match status" value="1"/>
</dbReference>
<evidence type="ECO:0000313" key="12">
    <source>
        <dbReference type="EMBL" id="QEA13725.1"/>
    </source>
</evidence>
<keyword evidence="13" id="KW-1185">Reference proteome</keyword>
<gene>
    <name evidence="12" type="ORF">FOZ74_12170</name>
</gene>
<evidence type="ECO:0000256" key="10">
    <source>
        <dbReference type="ARBA" id="ARBA00030775"/>
    </source>
</evidence>
<keyword evidence="8" id="KW-0472">Membrane</keyword>